<dbReference type="GO" id="GO:0016020">
    <property type="term" value="C:membrane"/>
    <property type="evidence" value="ECO:0007669"/>
    <property type="project" value="TreeGrafter"/>
</dbReference>
<dbReference type="PANTHER" id="PTHR22726:SF1">
    <property type="entry name" value="METALLOENDOPEPTIDASE OMA1, MITOCHONDRIAL"/>
    <property type="match status" value="1"/>
</dbReference>
<dbReference type="GO" id="GO:0046872">
    <property type="term" value="F:metal ion binding"/>
    <property type="evidence" value="ECO:0007669"/>
    <property type="project" value="UniProtKB-KW"/>
</dbReference>
<dbReference type="InterPro" id="IPR001915">
    <property type="entry name" value="Peptidase_M48"/>
</dbReference>
<evidence type="ECO:0000256" key="3">
    <source>
        <dbReference type="ARBA" id="ARBA00022801"/>
    </source>
</evidence>
<dbReference type="PANTHER" id="PTHR22726">
    <property type="entry name" value="METALLOENDOPEPTIDASE OMA1"/>
    <property type="match status" value="1"/>
</dbReference>
<feature type="domain" description="Peptidase M48" evidence="8">
    <location>
        <begin position="229"/>
        <end position="298"/>
    </location>
</feature>
<proteinExistence type="inferred from homology"/>
<dbReference type="Pfam" id="PF01435">
    <property type="entry name" value="Peptidase_M48"/>
    <property type="match status" value="1"/>
</dbReference>
<accession>A0A9P7KAT9</accession>
<evidence type="ECO:0000256" key="5">
    <source>
        <dbReference type="ARBA" id="ARBA00023049"/>
    </source>
</evidence>
<feature type="compositionally biased region" description="Polar residues" evidence="7">
    <location>
        <begin position="164"/>
        <end position="176"/>
    </location>
</feature>
<reference evidence="9" key="2">
    <citation type="submission" date="2021-10" db="EMBL/GenBank/DDBJ databases">
        <title>Phylogenomics reveals ancestral predisposition of the termite-cultivated fungus Termitomyces towards a domesticated lifestyle.</title>
        <authorList>
            <person name="Auxier B."/>
            <person name="Grum-Grzhimaylo A."/>
            <person name="Cardenas M.E."/>
            <person name="Lodge J.D."/>
            <person name="Laessoe T."/>
            <person name="Pedersen O."/>
            <person name="Smith M.E."/>
            <person name="Kuyper T.W."/>
            <person name="Franco-Molano E.A."/>
            <person name="Baroni T.J."/>
            <person name="Aanen D.K."/>
        </authorList>
    </citation>
    <scope>NUCLEOTIDE SEQUENCE</scope>
    <source>
        <strain evidence="9">AP01</strain>
        <tissue evidence="9">Mycelium</tissue>
    </source>
</reference>
<evidence type="ECO:0000259" key="8">
    <source>
        <dbReference type="Pfam" id="PF01435"/>
    </source>
</evidence>
<dbReference type="OrthoDB" id="7464992at2759"/>
<evidence type="ECO:0000313" key="10">
    <source>
        <dbReference type="Proteomes" id="UP000775547"/>
    </source>
</evidence>
<sequence length="299" mass="33287">MFRSTAARLLRHTPSSRHSVRFAGCGPHTSPIATIPLNTTAKSRSFSSSRPFRARIEYVRFGVQPPGRGKRPQIDPKLKIIGVVSLLGVVYYVAHLEQIPETGRWRFMNTSLGFEEKFGRMARDQTIQEYEQLTLPPHHPLSRHVRRVVTRILAASNLGHIRGESSSQYTHGNSSPVPYHGEEGGEIPWDPDARMNAGVGEGKYGHKREWEVIVVNDPKMVNAQAVPVARHSAERISSQTVAFILLFIAQVLGIDMGLSNVMQSLLLELPNSRTQELEADKIGMNLMARACIDPRGAVE</sequence>
<evidence type="ECO:0000256" key="7">
    <source>
        <dbReference type="SAM" id="MobiDB-lite"/>
    </source>
</evidence>
<comment type="cofactor">
    <cofactor evidence="6">
        <name>Zn(2+)</name>
        <dbReference type="ChEBI" id="CHEBI:29105"/>
    </cofactor>
    <text evidence="6">Binds 1 zinc ion per subunit.</text>
</comment>
<dbReference type="GO" id="GO:0004222">
    <property type="term" value="F:metalloendopeptidase activity"/>
    <property type="evidence" value="ECO:0007669"/>
    <property type="project" value="InterPro"/>
</dbReference>
<keyword evidence="5 6" id="KW-0482">Metalloprotease</keyword>
<reference evidence="9" key="1">
    <citation type="submission" date="2020-07" db="EMBL/GenBank/DDBJ databases">
        <authorList>
            <person name="Nieuwenhuis M."/>
            <person name="Van De Peppel L.J.J."/>
        </authorList>
    </citation>
    <scope>NUCLEOTIDE SEQUENCE</scope>
    <source>
        <strain evidence="9">AP01</strain>
        <tissue evidence="9">Mycelium</tissue>
    </source>
</reference>
<feature type="region of interest" description="Disordered" evidence="7">
    <location>
        <begin position="163"/>
        <end position="183"/>
    </location>
</feature>
<gene>
    <name evidence="9" type="ORF">DXG03_009688</name>
</gene>
<keyword evidence="1 6" id="KW-0645">Protease</keyword>
<keyword evidence="10" id="KW-1185">Reference proteome</keyword>
<evidence type="ECO:0000256" key="1">
    <source>
        <dbReference type="ARBA" id="ARBA00022670"/>
    </source>
</evidence>
<comment type="caution">
    <text evidence="9">The sequence shown here is derived from an EMBL/GenBank/DDBJ whole genome shotgun (WGS) entry which is preliminary data.</text>
</comment>
<protein>
    <recommendedName>
        <fullName evidence="8">Peptidase M48 domain-containing protein</fullName>
    </recommendedName>
</protein>
<keyword evidence="4 6" id="KW-0862">Zinc</keyword>
<dbReference type="AlphaFoldDB" id="A0A9P7KAT9"/>
<evidence type="ECO:0000256" key="6">
    <source>
        <dbReference type="RuleBase" id="RU003983"/>
    </source>
</evidence>
<name>A0A9P7KAT9_9AGAR</name>
<dbReference type="InterPro" id="IPR051156">
    <property type="entry name" value="Mito/Outer_Membr_Metalloprot"/>
</dbReference>
<dbReference type="EMBL" id="JABCKV010000097">
    <property type="protein sequence ID" value="KAG5643753.1"/>
    <property type="molecule type" value="Genomic_DNA"/>
</dbReference>
<evidence type="ECO:0000256" key="2">
    <source>
        <dbReference type="ARBA" id="ARBA00022723"/>
    </source>
</evidence>
<dbReference type="GO" id="GO:0051603">
    <property type="term" value="P:proteolysis involved in protein catabolic process"/>
    <property type="evidence" value="ECO:0007669"/>
    <property type="project" value="TreeGrafter"/>
</dbReference>
<comment type="similarity">
    <text evidence="6">Belongs to the peptidase M48 family.</text>
</comment>
<keyword evidence="3 6" id="KW-0378">Hydrolase</keyword>
<evidence type="ECO:0000256" key="4">
    <source>
        <dbReference type="ARBA" id="ARBA00022833"/>
    </source>
</evidence>
<evidence type="ECO:0000313" key="9">
    <source>
        <dbReference type="EMBL" id="KAG5643753.1"/>
    </source>
</evidence>
<organism evidence="9 10">
    <name type="scientific">Asterophora parasitica</name>
    <dbReference type="NCBI Taxonomy" id="117018"/>
    <lineage>
        <taxon>Eukaryota</taxon>
        <taxon>Fungi</taxon>
        <taxon>Dikarya</taxon>
        <taxon>Basidiomycota</taxon>
        <taxon>Agaricomycotina</taxon>
        <taxon>Agaricomycetes</taxon>
        <taxon>Agaricomycetidae</taxon>
        <taxon>Agaricales</taxon>
        <taxon>Tricholomatineae</taxon>
        <taxon>Lyophyllaceae</taxon>
        <taxon>Asterophora</taxon>
    </lineage>
</organism>
<keyword evidence="2" id="KW-0479">Metal-binding</keyword>
<dbReference type="Proteomes" id="UP000775547">
    <property type="component" value="Unassembled WGS sequence"/>
</dbReference>